<feature type="transmembrane region" description="Helical" evidence="2">
    <location>
        <begin position="192"/>
        <end position="210"/>
    </location>
</feature>
<keyword evidence="4" id="KW-1185">Reference proteome</keyword>
<feature type="region of interest" description="Disordered" evidence="1">
    <location>
        <begin position="1"/>
        <end position="57"/>
    </location>
</feature>
<keyword evidence="2" id="KW-0812">Transmembrane</keyword>
<dbReference type="AlphaFoldDB" id="A0A9N9DRB2"/>
<comment type="caution">
    <text evidence="3">The sequence shown here is derived from an EMBL/GenBank/DDBJ whole genome shotgun (WGS) entry which is preliminary data.</text>
</comment>
<reference evidence="3" key="1">
    <citation type="submission" date="2021-06" db="EMBL/GenBank/DDBJ databases">
        <authorList>
            <person name="Kallberg Y."/>
            <person name="Tangrot J."/>
            <person name="Rosling A."/>
        </authorList>
    </citation>
    <scope>NUCLEOTIDE SEQUENCE</scope>
    <source>
        <strain evidence="3">MT106</strain>
    </source>
</reference>
<dbReference type="EMBL" id="CAJVPL010004304">
    <property type="protein sequence ID" value="CAG8645946.1"/>
    <property type="molecule type" value="Genomic_DNA"/>
</dbReference>
<evidence type="ECO:0000313" key="4">
    <source>
        <dbReference type="Proteomes" id="UP000789831"/>
    </source>
</evidence>
<dbReference type="Proteomes" id="UP000789831">
    <property type="component" value="Unassembled WGS sequence"/>
</dbReference>
<sequence>MSIEATNEDTLPAGTAISIKEHEDEKNEDEIIEKLTKAIEEHNEHDDPSKKEDPSQKEIIERLRKAIEKHETSLVQKIIDVCLNDYKPYSMLIVVKVLPQLAVQYPYILSEFLEKCAYIKVPPKFKFRVSIFDTSYEKFFVSTSNKASYTDCYIPLPGLFNGPFEELVYLHSTETFQSPVFDAIVMRLRRAFFGWEIFVGFASSVLPVVIVSREFSNNLASPELQSLSVLFIWIFIALQLRVIESIGIFMAATDILTVALMNSAYEETYKNARAAWVMQVAEFMIDYTYLIPKGLWLESSDHPYIIYKAFTSKVVEQSKKNNVQTLDEMKDEITKEFRQILSAELKKFAEQLKATNHSR</sequence>
<name>A0A9N9DRB2_9GLOM</name>
<keyword evidence="2" id="KW-0472">Membrane</keyword>
<accession>A0A9N9DRB2</accession>
<dbReference type="OrthoDB" id="310870at2759"/>
<gene>
    <name evidence="3" type="ORF">AGERDE_LOCUS11197</name>
</gene>
<keyword evidence="2" id="KW-1133">Transmembrane helix</keyword>
<feature type="transmembrane region" description="Helical" evidence="2">
    <location>
        <begin position="230"/>
        <end position="252"/>
    </location>
</feature>
<evidence type="ECO:0000313" key="3">
    <source>
        <dbReference type="EMBL" id="CAG8645946.1"/>
    </source>
</evidence>
<protein>
    <submittedName>
        <fullName evidence="3">3523_t:CDS:1</fullName>
    </submittedName>
</protein>
<proteinExistence type="predicted"/>
<evidence type="ECO:0000256" key="2">
    <source>
        <dbReference type="SAM" id="Phobius"/>
    </source>
</evidence>
<organism evidence="3 4">
    <name type="scientific">Ambispora gerdemannii</name>
    <dbReference type="NCBI Taxonomy" id="144530"/>
    <lineage>
        <taxon>Eukaryota</taxon>
        <taxon>Fungi</taxon>
        <taxon>Fungi incertae sedis</taxon>
        <taxon>Mucoromycota</taxon>
        <taxon>Glomeromycotina</taxon>
        <taxon>Glomeromycetes</taxon>
        <taxon>Archaeosporales</taxon>
        <taxon>Ambisporaceae</taxon>
        <taxon>Ambispora</taxon>
    </lineage>
</organism>
<evidence type="ECO:0000256" key="1">
    <source>
        <dbReference type="SAM" id="MobiDB-lite"/>
    </source>
</evidence>
<feature type="compositionally biased region" description="Basic and acidic residues" evidence="1">
    <location>
        <begin position="32"/>
        <end position="57"/>
    </location>
</feature>